<dbReference type="EMBL" id="GBRH01207308">
    <property type="protein sequence ID" value="JAD90587.1"/>
    <property type="molecule type" value="Transcribed_RNA"/>
</dbReference>
<proteinExistence type="predicted"/>
<protein>
    <submittedName>
        <fullName evidence="1">Uncharacterized protein</fullName>
    </submittedName>
</protein>
<reference evidence="1" key="2">
    <citation type="journal article" date="2015" name="Data Brief">
        <title>Shoot transcriptome of the giant reed, Arundo donax.</title>
        <authorList>
            <person name="Barrero R.A."/>
            <person name="Guerrero F.D."/>
            <person name="Moolhuijzen P."/>
            <person name="Goolsby J.A."/>
            <person name="Tidwell J."/>
            <person name="Bellgard S.E."/>
            <person name="Bellgard M.I."/>
        </authorList>
    </citation>
    <scope>NUCLEOTIDE SEQUENCE</scope>
    <source>
        <tissue evidence="1">Shoot tissue taken approximately 20 cm above the soil surface</tissue>
    </source>
</reference>
<evidence type="ECO:0000313" key="1">
    <source>
        <dbReference type="EMBL" id="JAD90587.1"/>
    </source>
</evidence>
<sequence>MTVPGTKAAV</sequence>
<organism evidence="1">
    <name type="scientific">Arundo donax</name>
    <name type="common">Giant reed</name>
    <name type="synonym">Donax arundinaceus</name>
    <dbReference type="NCBI Taxonomy" id="35708"/>
    <lineage>
        <taxon>Eukaryota</taxon>
        <taxon>Viridiplantae</taxon>
        <taxon>Streptophyta</taxon>
        <taxon>Embryophyta</taxon>
        <taxon>Tracheophyta</taxon>
        <taxon>Spermatophyta</taxon>
        <taxon>Magnoliopsida</taxon>
        <taxon>Liliopsida</taxon>
        <taxon>Poales</taxon>
        <taxon>Poaceae</taxon>
        <taxon>PACMAD clade</taxon>
        <taxon>Arundinoideae</taxon>
        <taxon>Arundineae</taxon>
        <taxon>Arundo</taxon>
    </lineage>
</organism>
<name>A0A0A9E3Q3_ARUDO</name>
<accession>A0A0A9E3Q3</accession>
<reference evidence="1" key="1">
    <citation type="submission" date="2014-09" db="EMBL/GenBank/DDBJ databases">
        <authorList>
            <person name="Magalhaes I.L.F."/>
            <person name="Oliveira U."/>
            <person name="Santos F.R."/>
            <person name="Vidigal T.H.D.A."/>
            <person name="Brescovit A.D."/>
            <person name="Santos A.J."/>
        </authorList>
    </citation>
    <scope>NUCLEOTIDE SEQUENCE</scope>
    <source>
        <tissue evidence="1">Shoot tissue taken approximately 20 cm above the soil surface</tissue>
    </source>
</reference>